<dbReference type="RefSeq" id="WP_209886715.1">
    <property type="nucleotide sequence ID" value="NZ_BAAAJV010000011.1"/>
</dbReference>
<dbReference type="EC" id="2.1.1.-" evidence="2"/>
<dbReference type="GO" id="GO:0008168">
    <property type="term" value="F:methyltransferase activity"/>
    <property type="evidence" value="ECO:0007669"/>
    <property type="project" value="UniProtKB-KW"/>
</dbReference>
<dbReference type="EC" id="3.4.23.43" evidence="2"/>
<keyword evidence="1" id="KW-0472">Membrane</keyword>
<keyword evidence="2" id="KW-0378">Hydrolase</keyword>
<feature type="transmembrane region" description="Helical" evidence="1">
    <location>
        <begin position="148"/>
        <end position="167"/>
    </location>
</feature>
<proteinExistence type="predicted"/>
<feature type="transmembrane region" description="Helical" evidence="1">
    <location>
        <begin position="113"/>
        <end position="136"/>
    </location>
</feature>
<reference evidence="2 3" key="1">
    <citation type="submission" date="2021-03" db="EMBL/GenBank/DDBJ databases">
        <title>Sequencing the genomes of 1000 actinobacteria strains.</title>
        <authorList>
            <person name="Klenk H.-P."/>
        </authorList>
    </citation>
    <scope>NUCLEOTIDE SEQUENCE [LARGE SCALE GENOMIC DNA]</scope>
    <source>
        <strain evidence="2 3">DSM 14564</strain>
    </source>
</reference>
<gene>
    <name evidence="2" type="ORF">JOF44_000399</name>
</gene>
<keyword evidence="3" id="KW-1185">Reference proteome</keyword>
<keyword evidence="1" id="KW-0812">Transmembrane</keyword>
<protein>
    <submittedName>
        <fullName evidence="2">Leader peptidase (Prepilin peptidase)/N-methyltransferase</fullName>
        <ecNumber evidence="2">2.1.1.-</ecNumber>
        <ecNumber evidence="2">3.4.23.43</ecNumber>
    </submittedName>
</protein>
<comment type="caution">
    <text evidence="2">The sequence shown here is derived from an EMBL/GenBank/DDBJ whole genome shotgun (WGS) entry which is preliminary data.</text>
</comment>
<dbReference type="GO" id="GO:0032259">
    <property type="term" value="P:methylation"/>
    <property type="evidence" value="ECO:0007669"/>
    <property type="project" value="UniProtKB-KW"/>
</dbReference>
<dbReference type="Proteomes" id="UP000698222">
    <property type="component" value="Unassembled WGS sequence"/>
</dbReference>
<dbReference type="GO" id="GO:0004190">
    <property type="term" value="F:aspartic-type endopeptidase activity"/>
    <property type="evidence" value="ECO:0007669"/>
    <property type="project" value="UniProtKB-EC"/>
</dbReference>
<organism evidence="2 3">
    <name type="scientific">Brachybacterium fresconis</name>
    <dbReference type="NCBI Taxonomy" id="173363"/>
    <lineage>
        <taxon>Bacteria</taxon>
        <taxon>Bacillati</taxon>
        <taxon>Actinomycetota</taxon>
        <taxon>Actinomycetes</taxon>
        <taxon>Micrococcales</taxon>
        <taxon>Dermabacteraceae</taxon>
        <taxon>Brachybacterium</taxon>
    </lineage>
</organism>
<evidence type="ECO:0000256" key="1">
    <source>
        <dbReference type="SAM" id="Phobius"/>
    </source>
</evidence>
<keyword evidence="1" id="KW-1133">Transmembrane helix</keyword>
<name>A0ABS4YFF8_9MICO</name>
<accession>A0ABS4YFF8</accession>
<feature type="transmembrane region" description="Helical" evidence="1">
    <location>
        <begin position="69"/>
        <end position="93"/>
    </location>
</feature>
<evidence type="ECO:0000313" key="3">
    <source>
        <dbReference type="Proteomes" id="UP000698222"/>
    </source>
</evidence>
<feature type="transmembrane region" description="Helical" evidence="1">
    <location>
        <begin position="43"/>
        <end position="62"/>
    </location>
</feature>
<keyword evidence="2" id="KW-0808">Transferase</keyword>
<dbReference type="EMBL" id="JAGIOC010000001">
    <property type="protein sequence ID" value="MBP2407496.1"/>
    <property type="molecule type" value="Genomic_DNA"/>
</dbReference>
<sequence>MDPASATTLLPLAVLALVYLPPALVLAWVDGREHRLPNRWVGGLTLAVAVALALAGLTVPGLREDLRAAAVLALVLGLGAILLALLAPPLLGMGDAKTLPVVVLMSAALGGEVLIAALLGIAVVSGVAGAAVMVATGRAGVRFAVGPVLLAGPFLGLLGAPLVQVALGTA</sequence>
<evidence type="ECO:0000313" key="2">
    <source>
        <dbReference type="EMBL" id="MBP2407496.1"/>
    </source>
</evidence>
<keyword evidence="2" id="KW-0489">Methyltransferase</keyword>